<dbReference type="InterPro" id="IPR014776">
    <property type="entry name" value="4pyrrole_Mease_sub2"/>
</dbReference>
<evidence type="ECO:0000313" key="10">
    <source>
        <dbReference type="EMBL" id="USG62294.1"/>
    </source>
</evidence>
<dbReference type="GO" id="GO:0004851">
    <property type="term" value="F:uroporphyrin-III C-methyltransferase activity"/>
    <property type="evidence" value="ECO:0007669"/>
    <property type="project" value="UniProtKB-EC"/>
</dbReference>
<dbReference type="NCBIfam" id="TIGR01469">
    <property type="entry name" value="cobA_cysG_Cterm"/>
    <property type="match status" value="1"/>
</dbReference>
<evidence type="ECO:0000256" key="8">
    <source>
        <dbReference type="RuleBase" id="RU003960"/>
    </source>
</evidence>
<dbReference type="PANTHER" id="PTHR45790">
    <property type="entry name" value="SIROHEME SYNTHASE-RELATED"/>
    <property type="match status" value="1"/>
</dbReference>
<evidence type="ECO:0000256" key="4">
    <source>
        <dbReference type="ARBA" id="ARBA00022679"/>
    </source>
</evidence>
<keyword evidence="6" id="KW-0627">Porphyrin biosynthesis</keyword>
<evidence type="ECO:0000313" key="11">
    <source>
        <dbReference type="Proteomes" id="UP001056291"/>
    </source>
</evidence>
<dbReference type="Gene3D" id="3.40.1010.10">
    <property type="entry name" value="Cobalt-precorrin-4 Transmethylase, Domain 1"/>
    <property type="match status" value="1"/>
</dbReference>
<evidence type="ECO:0000256" key="6">
    <source>
        <dbReference type="ARBA" id="ARBA00023244"/>
    </source>
</evidence>
<dbReference type="InterPro" id="IPR050161">
    <property type="entry name" value="Siro_Cobalamin_biosynth"/>
</dbReference>
<comment type="pathway">
    <text evidence="7">Porphyrin-containing compound metabolism; siroheme biosynthesis; precorrin-2 from uroporphyrinogen III: step 1/1.</text>
</comment>
<dbReference type="SUPFAM" id="SSF53790">
    <property type="entry name" value="Tetrapyrrole methylase"/>
    <property type="match status" value="1"/>
</dbReference>
<dbReference type="EC" id="2.1.1.107" evidence="2"/>
<evidence type="ECO:0000259" key="9">
    <source>
        <dbReference type="Pfam" id="PF00590"/>
    </source>
</evidence>
<dbReference type="Proteomes" id="UP001056291">
    <property type="component" value="Chromosome"/>
</dbReference>
<dbReference type="InterPro" id="IPR006366">
    <property type="entry name" value="CobA/CysG_C"/>
</dbReference>
<keyword evidence="11" id="KW-1185">Reference proteome</keyword>
<dbReference type="PROSITE" id="PS00840">
    <property type="entry name" value="SUMT_2"/>
    <property type="match status" value="1"/>
</dbReference>
<comment type="similarity">
    <text evidence="1 8">Belongs to the precorrin methyltransferase family.</text>
</comment>
<dbReference type="InterPro" id="IPR000878">
    <property type="entry name" value="4pyrrol_Mease"/>
</dbReference>
<keyword evidence="4 8" id="KW-0808">Transferase</keyword>
<dbReference type="InterPro" id="IPR003043">
    <property type="entry name" value="Uropor_MeTrfase_CS"/>
</dbReference>
<dbReference type="NCBIfam" id="NF004790">
    <property type="entry name" value="PRK06136.1"/>
    <property type="match status" value="1"/>
</dbReference>
<evidence type="ECO:0000256" key="2">
    <source>
        <dbReference type="ARBA" id="ARBA00012162"/>
    </source>
</evidence>
<dbReference type="GO" id="GO:0032259">
    <property type="term" value="P:methylation"/>
    <property type="evidence" value="ECO:0007669"/>
    <property type="project" value="UniProtKB-KW"/>
</dbReference>
<evidence type="ECO:0000256" key="7">
    <source>
        <dbReference type="ARBA" id="ARBA00025705"/>
    </source>
</evidence>
<dbReference type="Pfam" id="PF00590">
    <property type="entry name" value="TP_methylase"/>
    <property type="match status" value="1"/>
</dbReference>
<organism evidence="10 11">
    <name type="scientific">Sneathiella marina</name>
    <dbReference type="NCBI Taxonomy" id="2950108"/>
    <lineage>
        <taxon>Bacteria</taxon>
        <taxon>Pseudomonadati</taxon>
        <taxon>Pseudomonadota</taxon>
        <taxon>Alphaproteobacteria</taxon>
        <taxon>Sneathiellales</taxon>
        <taxon>Sneathiellaceae</taxon>
        <taxon>Sneathiella</taxon>
    </lineage>
</organism>
<evidence type="ECO:0000256" key="3">
    <source>
        <dbReference type="ARBA" id="ARBA00022603"/>
    </source>
</evidence>
<protein>
    <recommendedName>
        <fullName evidence="2">uroporphyrinogen-III C-methyltransferase</fullName>
        <ecNumber evidence="2">2.1.1.107</ecNumber>
    </recommendedName>
</protein>
<name>A0ABY4W642_9PROT</name>
<dbReference type="InterPro" id="IPR035996">
    <property type="entry name" value="4pyrrol_Methylase_sf"/>
</dbReference>
<evidence type="ECO:0000256" key="1">
    <source>
        <dbReference type="ARBA" id="ARBA00005879"/>
    </source>
</evidence>
<accession>A0ABY4W642</accession>
<dbReference type="Gene3D" id="3.30.950.10">
    <property type="entry name" value="Methyltransferase, Cobalt-precorrin-4 Transmethylase, Domain 2"/>
    <property type="match status" value="1"/>
</dbReference>
<reference evidence="10" key="1">
    <citation type="submission" date="2022-06" db="EMBL/GenBank/DDBJ databases">
        <title>Sneathiella actinostolidae sp. nov., isolated from a sea anemonein the Western Pacific Ocean.</title>
        <authorList>
            <person name="Wei M.J."/>
        </authorList>
    </citation>
    <scope>NUCLEOTIDE SEQUENCE</scope>
    <source>
        <strain evidence="10">PHK-P5</strain>
    </source>
</reference>
<keyword evidence="5" id="KW-0949">S-adenosyl-L-methionine</keyword>
<dbReference type="InterPro" id="IPR014777">
    <property type="entry name" value="4pyrrole_Mease_sub1"/>
</dbReference>
<gene>
    <name evidence="10" type="primary">cobA</name>
    <name evidence="10" type="ORF">NBZ79_04790</name>
</gene>
<dbReference type="EMBL" id="CP098747">
    <property type="protein sequence ID" value="USG62294.1"/>
    <property type="molecule type" value="Genomic_DNA"/>
</dbReference>
<keyword evidence="3 8" id="KW-0489">Methyltransferase</keyword>
<proteinExistence type="inferred from homology"/>
<evidence type="ECO:0000256" key="5">
    <source>
        <dbReference type="ARBA" id="ARBA00022691"/>
    </source>
</evidence>
<feature type="domain" description="Tetrapyrrole methylase" evidence="9">
    <location>
        <begin position="12"/>
        <end position="222"/>
    </location>
</feature>
<sequence length="262" mass="28070">MKNIPAFEPGSVWLVGAGPGDAGLLTLYAYEALRQADVLVYDALVGKEILRLTGPDTLLEYAGKRGGKPSAKQQDITERLVTLAKEGKRVLRLKGGDPYIFGRGGEEALMLAAHNIPFRVIPGISSGVGGLAYAGIPLTHRDTNSAVTFLTGHDATGEVPNVNWEHIAKGSPVIVLYMALKHIQVICDRLIGFGRSPDDSVAVIFKATTEEQKVVVTDLKNAAHDVAASGLKPPALIVVGEVVKLRPQLDWFSRFLNQAEGN</sequence>
<dbReference type="PANTHER" id="PTHR45790:SF3">
    <property type="entry name" value="S-ADENOSYL-L-METHIONINE-DEPENDENT UROPORPHYRINOGEN III METHYLTRANSFERASE, CHLOROPLASTIC"/>
    <property type="match status" value="1"/>
</dbReference>
<dbReference type="CDD" id="cd11642">
    <property type="entry name" value="SUMT"/>
    <property type="match status" value="1"/>
</dbReference>